<protein>
    <submittedName>
        <fullName evidence="7">Cytochrome P450</fullName>
    </submittedName>
</protein>
<reference evidence="7 8" key="1">
    <citation type="submission" date="2016-07" db="EMBL/GenBank/DDBJ databases">
        <title>Pervasive Adenine N6-methylation of Active Genes in Fungi.</title>
        <authorList>
            <consortium name="DOE Joint Genome Institute"/>
            <person name="Mondo S.J."/>
            <person name="Dannebaum R.O."/>
            <person name="Kuo R.C."/>
            <person name="Labutti K."/>
            <person name="Haridas S."/>
            <person name="Kuo A."/>
            <person name="Salamov A."/>
            <person name="Ahrendt S.R."/>
            <person name="Lipzen A."/>
            <person name="Sullivan W."/>
            <person name="Andreopoulos W.B."/>
            <person name="Clum A."/>
            <person name="Lindquist E."/>
            <person name="Daum C."/>
            <person name="Ramamoorthy G.K."/>
            <person name="Gryganskyi A."/>
            <person name="Culley D."/>
            <person name="Magnuson J.K."/>
            <person name="James T.Y."/>
            <person name="O'Malley M.A."/>
            <person name="Stajich J.E."/>
            <person name="Spatafora J.W."/>
            <person name="Visel A."/>
            <person name="Grigoriev I.V."/>
        </authorList>
    </citation>
    <scope>NUCLEOTIDE SEQUENCE [LARGE SCALE GENOMIC DNA]</scope>
    <source>
        <strain evidence="7 8">NRRL 3301</strain>
    </source>
</reference>
<dbReference type="EMBL" id="MCGT01000038">
    <property type="protein sequence ID" value="ORX46274.1"/>
    <property type="molecule type" value="Genomic_DNA"/>
</dbReference>
<evidence type="ECO:0000256" key="2">
    <source>
        <dbReference type="ARBA" id="ARBA00010617"/>
    </source>
</evidence>
<proteinExistence type="inferred from homology"/>
<accession>A0A1X2G6D8</accession>
<dbReference type="Pfam" id="PF00067">
    <property type="entry name" value="p450"/>
    <property type="match status" value="1"/>
</dbReference>
<keyword evidence="5 6" id="KW-0349">Heme</keyword>
<keyword evidence="8" id="KW-1185">Reference proteome</keyword>
<evidence type="ECO:0000256" key="3">
    <source>
        <dbReference type="ARBA" id="ARBA00022723"/>
    </source>
</evidence>
<dbReference type="GO" id="GO:0005506">
    <property type="term" value="F:iron ion binding"/>
    <property type="evidence" value="ECO:0007669"/>
    <property type="project" value="InterPro"/>
</dbReference>
<organism evidence="7 8">
    <name type="scientific">Hesseltinella vesiculosa</name>
    <dbReference type="NCBI Taxonomy" id="101127"/>
    <lineage>
        <taxon>Eukaryota</taxon>
        <taxon>Fungi</taxon>
        <taxon>Fungi incertae sedis</taxon>
        <taxon>Mucoromycota</taxon>
        <taxon>Mucoromycotina</taxon>
        <taxon>Mucoromycetes</taxon>
        <taxon>Mucorales</taxon>
        <taxon>Cunninghamellaceae</taxon>
        <taxon>Hesseltinella</taxon>
    </lineage>
</organism>
<dbReference type="Gene3D" id="1.10.630.10">
    <property type="entry name" value="Cytochrome P450"/>
    <property type="match status" value="1"/>
</dbReference>
<dbReference type="Proteomes" id="UP000242146">
    <property type="component" value="Unassembled WGS sequence"/>
</dbReference>
<evidence type="ECO:0000313" key="7">
    <source>
        <dbReference type="EMBL" id="ORX46274.1"/>
    </source>
</evidence>
<evidence type="ECO:0000313" key="8">
    <source>
        <dbReference type="Proteomes" id="UP000242146"/>
    </source>
</evidence>
<sequence length="405" mass="45810">MIKQILSQDDLQKGEIYELFKKNNVESLFSTRDKKVHKHLRRLISPAFSVKYLNSLEGFFHDTLKAMIHKVDTQLQANNNQPTAIDTWKMWQSLALDIIGTTAFGQSFNMIENESHPVPDTISWEMRHSSWAANHPFLVKLLTLGRPLRSNPLITEFMMNVIRERSESGTRRNDILQILLDTKDASDPNDRLSDISIITETILFLIAGSETTSNTMGFAILELLRNPSALKCLQAEVDGLELPDDGVFRHDQVKSLPYLNAVINETLRLDAIAASGIERIADRDVVLGGTIFVPKGTMVIANVYDAHLNEKYWPNASKFEPERWLPGAPVPPANDAFFPFSTGSRDCIGKAFARKEMQLGIASFIRRFNIEPIAEEMEDAKQVRHFVTLTVAKNKTMVMISPRQQ</sequence>
<feature type="binding site" description="axial binding residue" evidence="5">
    <location>
        <position position="347"/>
    </location>
    <ligand>
        <name>heme</name>
        <dbReference type="ChEBI" id="CHEBI:30413"/>
    </ligand>
    <ligandPart>
        <name>Fe</name>
        <dbReference type="ChEBI" id="CHEBI:18248"/>
    </ligandPart>
</feature>
<dbReference type="InterPro" id="IPR050121">
    <property type="entry name" value="Cytochrome_P450_monoxygenase"/>
</dbReference>
<dbReference type="STRING" id="101127.A0A1X2G6D8"/>
<dbReference type="OrthoDB" id="1470350at2759"/>
<dbReference type="GO" id="GO:0020037">
    <property type="term" value="F:heme binding"/>
    <property type="evidence" value="ECO:0007669"/>
    <property type="project" value="InterPro"/>
</dbReference>
<keyword evidence="6" id="KW-0503">Monooxygenase</keyword>
<dbReference type="PANTHER" id="PTHR24305:SF166">
    <property type="entry name" value="CYTOCHROME P450 12A4, MITOCHONDRIAL-RELATED"/>
    <property type="match status" value="1"/>
</dbReference>
<dbReference type="GO" id="GO:0004497">
    <property type="term" value="F:monooxygenase activity"/>
    <property type="evidence" value="ECO:0007669"/>
    <property type="project" value="UniProtKB-KW"/>
</dbReference>
<dbReference type="PRINTS" id="PR00463">
    <property type="entry name" value="EP450I"/>
</dbReference>
<keyword evidence="3 5" id="KW-0479">Metal-binding</keyword>
<keyword evidence="6" id="KW-0560">Oxidoreductase</keyword>
<comment type="caution">
    <text evidence="7">The sequence shown here is derived from an EMBL/GenBank/DDBJ whole genome shotgun (WGS) entry which is preliminary data.</text>
</comment>
<keyword evidence="4 5" id="KW-0408">Iron</keyword>
<dbReference type="PROSITE" id="PS00086">
    <property type="entry name" value="CYTOCHROME_P450"/>
    <property type="match status" value="1"/>
</dbReference>
<gene>
    <name evidence="7" type="ORF">DM01DRAFT_1339601</name>
</gene>
<comment type="similarity">
    <text evidence="2 6">Belongs to the cytochrome P450 family.</text>
</comment>
<dbReference type="PANTHER" id="PTHR24305">
    <property type="entry name" value="CYTOCHROME P450"/>
    <property type="match status" value="1"/>
</dbReference>
<dbReference type="GO" id="GO:0016705">
    <property type="term" value="F:oxidoreductase activity, acting on paired donors, with incorporation or reduction of molecular oxygen"/>
    <property type="evidence" value="ECO:0007669"/>
    <property type="project" value="InterPro"/>
</dbReference>
<dbReference type="InterPro" id="IPR002401">
    <property type="entry name" value="Cyt_P450_E_grp-I"/>
</dbReference>
<evidence type="ECO:0000256" key="4">
    <source>
        <dbReference type="ARBA" id="ARBA00023004"/>
    </source>
</evidence>
<evidence type="ECO:0000256" key="6">
    <source>
        <dbReference type="RuleBase" id="RU000461"/>
    </source>
</evidence>
<dbReference type="InterPro" id="IPR036396">
    <property type="entry name" value="Cyt_P450_sf"/>
</dbReference>
<dbReference type="InterPro" id="IPR017972">
    <property type="entry name" value="Cyt_P450_CS"/>
</dbReference>
<evidence type="ECO:0000256" key="5">
    <source>
        <dbReference type="PIRSR" id="PIRSR602401-1"/>
    </source>
</evidence>
<dbReference type="InterPro" id="IPR001128">
    <property type="entry name" value="Cyt_P450"/>
</dbReference>
<dbReference type="AlphaFoldDB" id="A0A1X2G6D8"/>
<name>A0A1X2G6D8_9FUNG</name>
<dbReference type="SUPFAM" id="SSF48264">
    <property type="entry name" value="Cytochrome P450"/>
    <property type="match status" value="1"/>
</dbReference>
<comment type="cofactor">
    <cofactor evidence="1 5">
        <name>heme</name>
        <dbReference type="ChEBI" id="CHEBI:30413"/>
    </cofactor>
</comment>
<dbReference type="PRINTS" id="PR00385">
    <property type="entry name" value="P450"/>
</dbReference>
<evidence type="ECO:0000256" key="1">
    <source>
        <dbReference type="ARBA" id="ARBA00001971"/>
    </source>
</evidence>